<feature type="chain" id="PRO_5035279293" evidence="9">
    <location>
        <begin position="25"/>
        <end position="448"/>
    </location>
</feature>
<dbReference type="InterPro" id="IPR051906">
    <property type="entry name" value="TolC-like"/>
</dbReference>
<organism evidence="10 11">
    <name type="scientific">Marivibrio halodurans</name>
    <dbReference type="NCBI Taxonomy" id="2039722"/>
    <lineage>
        <taxon>Bacteria</taxon>
        <taxon>Pseudomonadati</taxon>
        <taxon>Pseudomonadota</taxon>
        <taxon>Alphaproteobacteria</taxon>
        <taxon>Rhodospirillales</taxon>
        <taxon>Rhodospirillaceae</taxon>
        <taxon>Marivibrio</taxon>
    </lineage>
</organism>
<evidence type="ECO:0000256" key="2">
    <source>
        <dbReference type="ARBA" id="ARBA00007613"/>
    </source>
</evidence>
<feature type="coiled-coil region" evidence="8">
    <location>
        <begin position="149"/>
        <end position="214"/>
    </location>
</feature>
<accession>A0A8J7RVE5</accession>
<keyword evidence="7" id="KW-0998">Cell outer membrane</keyword>
<name>A0A8J7RVE5_9PROT</name>
<dbReference type="PANTHER" id="PTHR30026">
    <property type="entry name" value="OUTER MEMBRANE PROTEIN TOLC"/>
    <property type="match status" value="1"/>
</dbReference>
<keyword evidence="11" id="KW-1185">Reference proteome</keyword>
<evidence type="ECO:0000313" key="11">
    <source>
        <dbReference type="Proteomes" id="UP000672602"/>
    </source>
</evidence>
<keyword evidence="3" id="KW-0813">Transport</keyword>
<evidence type="ECO:0000256" key="8">
    <source>
        <dbReference type="SAM" id="Coils"/>
    </source>
</evidence>
<keyword evidence="6" id="KW-0472">Membrane</keyword>
<comment type="caution">
    <text evidence="10">The sequence shown here is derived from an EMBL/GenBank/DDBJ whole genome shotgun (WGS) entry which is preliminary data.</text>
</comment>
<dbReference type="GO" id="GO:0009279">
    <property type="term" value="C:cell outer membrane"/>
    <property type="evidence" value="ECO:0007669"/>
    <property type="project" value="UniProtKB-SubCell"/>
</dbReference>
<evidence type="ECO:0000313" key="10">
    <source>
        <dbReference type="EMBL" id="MBP5855407.1"/>
    </source>
</evidence>
<evidence type="ECO:0000256" key="3">
    <source>
        <dbReference type="ARBA" id="ARBA00022448"/>
    </source>
</evidence>
<keyword evidence="4" id="KW-1134">Transmembrane beta strand</keyword>
<dbReference type="GO" id="GO:0015562">
    <property type="term" value="F:efflux transmembrane transporter activity"/>
    <property type="evidence" value="ECO:0007669"/>
    <property type="project" value="InterPro"/>
</dbReference>
<evidence type="ECO:0000256" key="1">
    <source>
        <dbReference type="ARBA" id="ARBA00004442"/>
    </source>
</evidence>
<evidence type="ECO:0000256" key="6">
    <source>
        <dbReference type="ARBA" id="ARBA00023136"/>
    </source>
</evidence>
<dbReference type="Pfam" id="PF02321">
    <property type="entry name" value="OEP"/>
    <property type="match status" value="2"/>
</dbReference>
<protein>
    <submittedName>
        <fullName evidence="10">TolC family protein</fullName>
    </submittedName>
</protein>
<keyword evidence="5" id="KW-0812">Transmembrane</keyword>
<comment type="similarity">
    <text evidence="2">Belongs to the outer membrane factor (OMF) (TC 1.B.17) family.</text>
</comment>
<reference evidence="10" key="1">
    <citation type="submission" date="2021-04" db="EMBL/GenBank/DDBJ databases">
        <authorList>
            <person name="Zhang D.-C."/>
        </authorList>
    </citation>
    <scope>NUCLEOTIDE SEQUENCE</scope>
    <source>
        <strain evidence="10">CGMCC 1.15697</strain>
    </source>
</reference>
<evidence type="ECO:0000256" key="5">
    <source>
        <dbReference type="ARBA" id="ARBA00022692"/>
    </source>
</evidence>
<dbReference type="PANTHER" id="PTHR30026:SF22">
    <property type="entry name" value="OUTER MEMBRANE EFFLUX PROTEIN"/>
    <property type="match status" value="1"/>
</dbReference>
<proteinExistence type="inferred from homology"/>
<dbReference type="GO" id="GO:0015288">
    <property type="term" value="F:porin activity"/>
    <property type="evidence" value="ECO:0007669"/>
    <property type="project" value="TreeGrafter"/>
</dbReference>
<gene>
    <name evidence="10" type="ORF">KAJ83_00165</name>
</gene>
<dbReference type="Gene3D" id="1.20.1600.10">
    <property type="entry name" value="Outer membrane efflux proteins (OEP)"/>
    <property type="match status" value="1"/>
</dbReference>
<keyword evidence="9" id="KW-0732">Signal</keyword>
<dbReference type="EMBL" id="JAGMWN010000001">
    <property type="protein sequence ID" value="MBP5855407.1"/>
    <property type="molecule type" value="Genomic_DNA"/>
</dbReference>
<feature type="signal peptide" evidence="9">
    <location>
        <begin position="1"/>
        <end position="24"/>
    </location>
</feature>
<dbReference type="InterPro" id="IPR003423">
    <property type="entry name" value="OMP_efflux"/>
</dbReference>
<dbReference type="RefSeq" id="WP_210680000.1">
    <property type="nucleotide sequence ID" value="NZ_JAGMWN010000001.1"/>
</dbReference>
<comment type="subcellular location">
    <subcellularLocation>
        <location evidence="1">Cell outer membrane</location>
    </subcellularLocation>
</comment>
<dbReference type="SUPFAM" id="SSF56954">
    <property type="entry name" value="Outer membrane efflux proteins (OEP)"/>
    <property type="match status" value="1"/>
</dbReference>
<evidence type="ECO:0000256" key="9">
    <source>
        <dbReference type="SAM" id="SignalP"/>
    </source>
</evidence>
<evidence type="ECO:0000256" key="7">
    <source>
        <dbReference type="ARBA" id="ARBA00023237"/>
    </source>
</evidence>
<sequence length="448" mass="50445">MLTRRVRRVMVAAAAIGFVSTAPADARPLDDELARLLSGNPEIRAAANEWRASRKRIDQAESAYMPSVTVTGDKGYENIDNPARRLDPGENSSLTREKVTLEMRYNLFDGYASDAGFEIATADATLARLNLRAVRQRVIFEGLSVYWRVRQLNRQLEILERQLAAIQRQTDLQRQLVDQGTGLAIDSLLAEGRLQNTTNERITLQTELVNAEAEYERIFGEPPDYRSMTAPPVVRDRLPPDLQTAIDRALGQNPNIEAASIQIDRARESQRQAESGWYPELNLVGTANWENNVDATPGIRRDLSVVLRGTWQVFDGFATDSASQAAGYQKSAAQDRNLQTHRAIEETVKRAWNTLRLNRDAIQTGRRLLEITEEAVAARRELVEAGRETQLVLLDTEIELFLRQRQLIAFETQARLSAYQLLLAIGELTPDRVGMTAYVFPEDDKTLQ</sequence>
<keyword evidence="8" id="KW-0175">Coiled coil</keyword>
<dbReference type="AlphaFoldDB" id="A0A8J7RVE5"/>
<evidence type="ECO:0000256" key="4">
    <source>
        <dbReference type="ARBA" id="ARBA00022452"/>
    </source>
</evidence>
<dbReference type="Proteomes" id="UP000672602">
    <property type="component" value="Unassembled WGS sequence"/>
</dbReference>
<dbReference type="GO" id="GO:1990281">
    <property type="term" value="C:efflux pump complex"/>
    <property type="evidence" value="ECO:0007669"/>
    <property type="project" value="TreeGrafter"/>
</dbReference>